<sequence length="211" mass="23093">MKTQAVPTRLKPENNLRRIERLGTGYKPLASGFRPVPIPSKATSRLDPFQLIWGFSDRSPCDRGGHGQSGDIILQPGSLSGGNESTSCGVGEGEKTQGRGPSIDTHRHAPRHITSWDACRKPRHFKPQSWRSRESLVAVTILGPCWGEKAEELRIEVENLKARLAAEEKTLPGNDDPDTHLAQENIASVHNDLDESKAAPMPEAGQNVPDI</sequence>
<feature type="compositionally biased region" description="Polar residues" evidence="1">
    <location>
        <begin position="77"/>
        <end position="88"/>
    </location>
</feature>
<evidence type="ECO:0000313" key="3">
    <source>
        <dbReference type="Proteomes" id="UP001221757"/>
    </source>
</evidence>
<feature type="region of interest" description="Disordered" evidence="1">
    <location>
        <begin position="76"/>
        <end position="107"/>
    </location>
</feature>
<dbReference type="AlphaFoldDB" id="A0AAD7BIB9"/>
<protein>
    <submittedName>
        <fullName evidence="2">Uncharacterized protein</fullName>
    </submittedName>
</protein>
<name>A0AAD7BIB9_MYCRO</name>
<accession>A0AAD7BIB9</accession>
<dbReference type="Proteomes" id="UP001221757">
    <property type="component" value="Unassembled WGS sequence"/>
</dbReference>
<keyword evidence="3" id="KW-1185">Reference proteome</keyword>
<dbReference type="EMBL" id="JARKIE010000661">
    <property type="protein sequence ID" value="KAJ7621833.1"/>
    <property type="molecule type" value="Genomic_DNA"/>
</dbReference>
<evidence type="ECO:0000313" key="2">
    <source>
        <dbReference type="EMBL" id="KAJ7621833.1"/>
    </source>
</evidence>
<proteinExistence type="predicted"/>
<evidence type="ECO:0000256" key="1">
    <source>
        <dbReference type="SAM" id="MobiDB-lite"/>
    </source>
</evidence>
<gene>
    <name evidence="2" type="ORF">B0H17DRAFT_1151716</name>
</gene>
<organism evidence="2 3">
    <name type="scientific">Mycena rosella</name>
    <name type="common">Pink bonnet</name>
    <name type="synonym">Agaricus rosellus</name>
    <dbReference type="NCBI Taxonomy" id="1033263"/>
    <lineage>
        <taxon>Eukaryota</taxon>
        <taxon>Fungi</taxon>
        <taxon>Dikarya</taxon>
        <taxon>Basidiomycota</taxon>
        <taxon>Agaricomycotina</taxon>
        <taxon>Agaricomycetes</taxon>
        <taxon>Agaricomycetidae</taxon>
        <taxon>Agaricales</taxon>
        <taxon>Marasmiineae</taxon>
        <taxon>Mycenaceae</taxon>
        <taxon>Mycena</taxon>
    </lineage>
</organism>
<comment type="caution">
    <text evidence="2">The sequence shown here is derived from an EMBL/GenBank/DDBJ whole genome shotgun (WGS) entry which is preliminary data.</text>
</comment>
<reference evidence="2" key="1">
    <citation type="submission" date="2023-03" db="EMBL/GenBank/DDBJ databases">
        <title>Massive genome expansion in bonnet fungi (Mycena s.s.) driven by repeated elements and novel gene families across ecological guilds.</title>
        <authorList>
            <consortium name="Lawrence Berkeley National Laboratory"/>
            <person name="Harder C.B."/>
            <person name="Miyauchi S."/>
            <person name="Viragh M."/>
            <person name="Kuo A."/>
            <person name="Thoen E."/>
            <person name="Andreopoulos B."/>
            <person name="Lu D."/>
            <person name="Skrede I."/>
            <person name="Drula E."/>
            <person name="Henrissat B."/>
            <person name="Morin E."/>
            <person name="Kohler A."/>
            <person name="Barry K."/>
            <person name="LaButti K."/>
            <person name="Morin E."/>
            <person name="Salamov A."/>
            <person name="Lipzen A."/>
            <person name="Mereny Z."/>
            <person name="Hegedus B."/>
            <person name="Baldrian P."/>
            <person name="Stursova M."/>
            <person name="Weitz H."/>
            <person name="Taylor A."/>
            <person name="Grigoriev I.V."/>
            <person name="Nagy L.G."/>
            <person name="Martin F."/>
            <person name="Kauserud H."/>
        </authorList>
    </citation>
    <scope>NUCLEOTIDE SEQUENCE</scope>
    <source>
        <strain evidence="2">CBHHK067</strain>
    </source>
</reference>